<sequence length="87" mass="10101">MSVRFKIRSGDGKQLEVGSYEGQGQRLAKIKDINEMKMLISELQKELAELEKCNEELEDEIEMKKAAYMDEIAELECAIDEMFWHQG</sequence>
<reference evidence="2" key="1">
    <citation type="submission" date="2022-08" db="EMBL/GenBank/DDBJ databases">
        <title>Genome sequencing of akame (Lates japonicus).</title>
        <authorList>
            <person name="Hashiguchi Y."/>
            <person name="Takahashi H."/>
        </authorList>
    </citation>
    <scope>NUCLEOTIDE SEQUENCE</scope>
    <source>
        <strain evidence="2">Kochi</strain>
    </source>
</reference>
<keyword evidence="1" id="KW-0175">Coiled coil</keyword>
<feature type="coiled-coil region" evidence="1">
    <location>
        <begin position="33"/>
        <end position="78"/>
    </location>
</feature>
<organism evidence="2 3">
    <name type="scientific">Lates japonicus</name>
    <name type="common">Japanese lates</name>
    <dbReference type="NCBI Taxonomy" id="270547"/>
    <lineage>
        <taxon>Eukaryota</taxon>
        <taxon>Metazoa</taxon>
        <taxon>Chordata</taxon>
        <taxon>Craniata</taxon>
        <taxon>Vertebrata</taxon>
        <taxon>Euteleostomi</taxon>
        <taxon>Actinopterygii</taxon>
        <taxon>Neopterygii</taxon>
        <taxon>Teleostei</taxon>
        <taxon>Neoteleostei</taxon>
        <taxon>Acanthomorphata</taxon>
        <taxon>Carangaria</taxon>
        <taxon>Carangaria incertae sedis</taxon>
        <taxon>Centropomidae</taxon>
        <taxon>Lates</taxon>
    </lineage>
</organism>
<dbReference type="EMBL" id="BRZM01000373">
    <property type="protein sequence ID" value="GLD70379.1"/>
    <property type="molecule type" value="Genomic_DNA"/>
</dbReference>
<dbReference type="Proteomes" id="UP001279410">
    <property type="component" value="Unassembled WGS sequence"/>
</dbReference>
<accession>A0AAD3RH94</accession>
<proteinExistence type="predicted"/>
<name>A0AAD3RH94_LATJO</name>
<protein>
    <submittedName>
        <fullName evidence="2">Peripherin-like protein</fullName>
    </submittedName>
</protein>
<gene>
    <name evidence="2" type="ORF">AKAME5_002169600</name>
</gene>
<dbReference type="AlphaFoldDB" id="A0AAD3RH94"/>
<comment type="caution">
    <text evidence="2">The sequence shown here is derived from an EMBL/GenBank/DDBJ whole genome shotgun (WGS) entry which is preliminary data.</text>
</comment>
<evidence type="ECO:0000313" key="3">
    <source>
        <dbReference type="Proteomes" id="UP001279410"/>
    </source>
</evidence>
<keyword evidence="3" id="KW-1185">Reference proteome</keyword>
<evidence type="ECO:0000313" key="2">
    <source>
        <dbReference type="EMBL" id="GLD70379.1"/>
    </source>
</evidence>
<evidence type="ECO:0000256" key="1">
    <source>
        <dbReference type="SAM" id="Coils"/>
    </source>
</evidence>